<sequence>MTLKDEWKHEFISIVKRVLNISTLDDLLKFNLKNLNDPTFRKIRFVTSNLVRTVPGIQTLTQTVLDPNDNILSVGEKSLIFIRIAWLCRSEYQFISETLRGVQNGIIWEDLKRIISESTSLGSKFKNITLLNAVDELYEDFFINDTTWKALSENYSEQQLAGIIIAAGVCYSRSMLLKSIGIQFEVKNNGFGDLSDKINQLERFKEIYECVKTLKMFYKEKISEKINRKRLKIPRIAPKEYSAWTEERKNLFSVTLNRTFNVSSLSDFLNMDFSGLNRNSLIQLLTLTSNINKTTCGLTALMQHALPPPYDLTAKSLLPSRDKELLIIRTGWLCRAEYEFVAHVSIGLDIGITWEEIESIIEGSNSSSWDPKDCTLLKTVDELHKNLFISDDTWKRLSKTYDEQQLMGIIIVVGRYHLIAMLNNSFGIQFGEKNEGFGDLSEKINNTEFAKHYFKKIIKARKLYRSKVEEYKKETFI</sequence>
<dbReference type="Gene3D" id="1.20.1290.10">
    <property type="entry name" value="AhpD-like"/>
    <property type="match status" value="2"/>
</dbReference>
<reference evidence="1" key="1">
    <citation type="journal article" date="2015" name="Nature">
        <title>Complex archaea that bridge the gap between prokaryotes and eukaryotes.</title>
        <authorList>
            <person name="Spang A."/>
            <person name="Saw J.H."/>
            <person name="Jorgensen S.L."/>
            <person name="Zaremba-Niedzwiedzka K."/>
            <person name="Martijn J."/>
            <person name="Lind A.E."/>
            <person name="van Eijk R."/>
            <person name="Schleper C."/>
            <person name="Guy L."/>
            <person name="Ettema T.J."/>
        </authorList>
    </citation>
    <scope>NUCLEOTIDE SEQUENCE</scope>
</reference>
<comment type="caution">
    <text evidence="1">The sequence shown here is derived from an EMBL/GenBank/DDBJ whole genome shotgun (WGS) entry which is preliminary data.</text>
</comment>
<accession>A0A0F9D5F1</accession>
<evidence type="ECO:0000313" key="1">
    <source>
        <dbReference type="EMBL" id="KKL56973.1"/>
    </source>
</evidence>
<gene>
    <name evidence="1" type="ORF">LCGC14_2240060</name>
</gene>
<protein>
    <recommendedName>
        <fullName evidence="2">Carboxymuconolactone decarboxylase-like domain-containing protein</fullName>
    </recommendedName>
</protein>
<dbReference type="InterPro" id="IPR029032">
    <property type="entry name" value="AhpD-like"/>
</dbReference>
<organism evidence="1">
    <name type="scientific">marine sediment metagenome</name>
    <dbReference type="NCBI Taxonomy" id="412755"/>
    <lineage>
        <taxon>unclassified sequences</taxon>
        <taxon>metagenomes</taxon>
        <taxon>ecological metagenomes</taxon>
    </lineage>
</organism>
<dbReference type="SUPFAM" id="SSF69118">
    <property type="entry name" value="AhpD-like"/>
    <property type="match status" value="2"/>
</dbReference>
<dbReference type="PANTHER" id="PTHR34846:SF5">
    <property type="entry name" value="CARBOXYMUCONOLACTONE DECARBOXYLASE-LIKE DOMAIN-CONTAINING PROTEIN"/>
    <property type="match status" value="1"/>
</dbReference>
<evidence type="ECO:0008006" key="2">
    <source>
        <dbReference type="Google" id="ProtNLM"/>
    </source>
</evidence>
<dbReference type="EMBL" id="LAZR01030318">
    <property type="protein sequence ID" value="KKL56973.1"/>
    <property type="molecule type" value="Genomic_DNA"/>
</dbReference>
<dbReference type="AlphaFoldDB" id="A0A0F9D5F1"/>
<name>A0A0F9D5F1_9ZZZZ</name>
<dbReference type="PANTHER" id="PTHR34846">
    <property type="entry name" value="4-CARBOXYMUCONOLACTONE DECARBOXYLASE FAMILY PROTEIN (AFU_ORTHOLOGUE AFUA_6G11590)"/>
    <property type="match status" value="1"/>
</dbReference>
<proteinExistence type="predicted"/>